<dbReference type="Gene3D" id="3.20.80.10">
    <property type="entry name" value="Regulatory factor, effector binding domain"/>
    <property type="match status" value="1"/>
</dbReference>
<name>A0A544QYL7_9FIRM</name>
<organism evidence="2 3">
    <name type="scientific">Peptacetobacter hominis</name>
    <dbReference type="NCBI Taxonomy" id="2743610"/>
    <lineage>
        <taxon>Bacteria</taxon>
        <taxon>Bacillati</taxon>
        <taxon>Bacillota</taxon>
        <taxon>Clostridia</taxon>
        <taxon>Peptostreptococcales</taxon>
        <taxon>Peptostreptococcaceae</taxon>
        <taxon>Peptacetobacter</taxon>
    </lineage>
</organism>
<evidence type="ECO:0000259" key="1">
    <source>
        <dbReference type="SMART" id="SM00871"/>
    </source>
</evidence>
<proteinExistence type="predicted"/>
<keyword evidence="3" id="KW-1185">Reference proteome</keyword>
<dbReference type="Pfam" id="PF14526">
    <property type="entry name" value="Cass2"/>
    <property type="match status" value="1"/>
</dbReference>
<feature type="domain" description="AraC effector-binding" evidence="1">
    <location>
        <begin position="1"/>
        <end position="154"/>
    </location>
</feature>
<dbReference type="RefSeq" id="WP_021974313.1">
    <property type="nucleotide sequence ID" value="NZ_SGJB01000001.1"/>
</dbReference>
<dbReference type="Proteomes" id="UP000317863">
    <property type="component" value="Unassembled WGS sequence"/>
</dbReference>
<dbReference type="SMART" id="SM00871">
    <property type="entry name" value="AraC_E_bind"/>
    <property type="match status" value="1"/>
</dbReference>
<dbReference type="InterPro" id="IPR010499">
    <property type="entry name" value="AraC_E-bd"/>
</dbReference>
<protein>
    <submittedName>
        <fullName evidence="2">AraC family transcriptional regulator</fullName>
    </submittedName>
</protein>
<gene>
    <name evidence="2" type="ORF">EXD82_00370</name>
</gene>
<dbReference type="InterPro" id="IPR011256">
    <property type="entry name" value="Reg_factor_effector_dom_sf"/>
</dbReference>
<reference evidence="2 3" key="1">
    <citation type="submission" date="2019-02" db="EMBL/GenBank/DDBJ databases">
        <title>Peptostreptococcaceae bacterium ZHW00191 nov., a new bacterium isolated from the human gut.</title>
        <authorList>
            <person name="Zhou H.-W."/>
            <person name="Chen X.-J."/>
        </authorList>
    </citation>
    <scope>NUCLEOTIDE SEQUENCE [LARGE SCALE GENOMIC DNA]</scope>
    <source>
        <strain evidence="2 3">ZHW00191</strain>
    </source>
</reference>
<accession>A0A544QYL7</accession>
<dbReference type="SUPFAM" id="SSF55136">
    <property type="entry name" value="Probable bacterial effector-binding domain"/>
    <property type="match status" value="1"/>
</dbReference>
<evidence type="ECO:0000313" key="2">
    <source>
        <dbReference type="EMBL" id="TQQ85705.1"/>
    </source>
</evidence>
<evidence type="ECO:0000313" key="3">
    <source>
        <dbReference type="Proteomes" id="UP000317863"/>
    </source>
</evidence>
<dbReference type="AlphaFoldDB" id="A0A544QYL7"/>
<comment type="caution">
    <text evidence="2">The sequence shown here is derived from an EMBL/GenBank/DDBJ whole genome shotgun (WGS) entry which is preliminary data.</text>
</comment>
<dbReference type="OrthoDB" id="1645792at2"/>
<dbReference type="EMBL" id="SGJB01000001">
    <property type="protein sequence ID" value="TQQ85705.1"/>
    <property type="molecule type" value="Genomic_DNA"/>
</dbReference>
<sequence>MDYQIIELEEFNVIGIRYELSKSLSNNVKLAQNHWKIFNSKLRNNKLYLGSNWCKYAFIEKIENKIFYYISIPKKDFVPNDFTEKIILKSKYLRVEHIGNMNKLKDTINYVYKEIIPKNNILVENRQFVYFEKYDYKFHWNREDSVIEIYIPIK</sequence>
<dbReference type="InterPro" id="IPR029441">
    <property type="entry name" value="Cass2"/>
</dbReference>